<reference evidence="1" key="2">
    <citation type="submission" date="2020-09" db="EMBL/GenBank/DDBJ databases">
        <authorList>
            <person name="Sun Q."/>
            <person name="Kim S."/>
        </authorList>
    </citation>
    <scope>NUCLEOTIDE SEQUENCE</scope>
    <source>
        <strain evidence="1">KCTC 12711</strain>
    </source>
</reference>
<sequence length="534" mass="59873">MTATDNKEFNAIYSADGEYIIFNRYHEKFCRSRIWAKHLGSQQETLLTPWGNYGSISLSPNGTQLAFIERERCDTPQPVTPCFSLKSLDFEKALAGDTAVSILKTCNNAQIKNPRWLSDETLVLMHKPTNQWQLVKFSITDSNSEVLYQSQAGTIQSFDIAPTEPRIALIMLDELNQPILELITGDGERTSSKKVQEHPGITGHKMFYPRFVPNESSLMFSTGRQLFTLSYEGKVQRVMLPLDEAMGTPLFGPNAKKALAIKGVYDSDIGTLDLSKLENSLSPSISENQITNIARSNSGDAEGVFQPGGNAIAYKSTRTGTEQLWLSDGDSLTQLTDLPLDSRIRGFRWSTDGSRLLANVDGLLVAMPLNGTEQRIITSGPITKLFYWHSDTNMAVVNMLERGNEVFAQVDLTTGEHIKLRDSAVVWAAMSEAGQLIYLDHKNQYWQSDVVEDVLITPLISQGSDKRFILKGETLYGVNEDFQLWTYKLKHQEFTLLNFLPENIDYLTDARNDLLLLTYVIAAKKEIVELTLAE</sequence>
<evidence type="ECO:0008006" key="3">
    <source>
        <dbReference type="Google" id="ProtNLM"/>
    </source>
</evidence>
<organism evidence="1 2">
    <name type="scientific">Arenicella chitinivorans</name>
    <dbReference type="NCBI Taxonomy" id="1329800"/>
    <lineage>
        <taxon>Bacteria</taxon>
        <taxon>Pseudomonadati</taxon>
        <taxon>Pseudomonadota</taxon>
        <taxon>Gammaproteobacteria</taxon>
        <taxon>Arenicellales</taxon>
        <taxon>Arenicellaceae</taxon>
        <taxon>Arenicella</taxon>
    </lineage>
</organism>
<dbReference type="AlphaFoldDB" id="A0A918VSY1"/>
<evidence type="ECO:0000313" key="1">
    <source>
        <dbReference type="EMBL" id="GHA19821.1"/>
    </source>
</evidence>
<name>A0A918VSY1_9GAMM</name>
<reference evidence="1" key="1">
    <citation type="journal article" date="2014" name="Int. J. Syst. Evol. Microbiol.">
        <title>Complete genome sequence of Corynebacterium casei LMG S-19264T (=DSM 44701T), isolated from a smear-ripened cheese.</title>
        <authorList>
            <consortium name="US DOE Joint Genome Institute (JGI-PGF)"/>
            <person name="Walter F."/>
            <person name="Albersmeier A."/>
            <person name="Kalinowski J."/>
            <person name="Ruckert C."/>
        </authorList>
    </citation>
    <scope>NUCLEOTIDE SEQUENCE</scope>
    <source>
        <strain evidence="1">KCTC 12711</strain>
    </source>
</reference>
<dbReference type="InterPro" id="IPR011042">
    <property type="entry name" value="6-blade_b-propeller_TolB-like"/>
</dbReference>
<gene>
    <name evidence="1" type="ORF">GCM10008090_31930</name>
</gene>
<dbReference type="Gene3D" id="2.120.10.30">
    <property type="entry name" value="TolB, C-terminal domain"/>
    <property type="match status" value="2"/>
</dbReference>
<dbReference type="PANTHER" id="PTHR36842">
    <property type="entry name" value="PROTEIN TOLB HOMOLOG"/>
    <property type="match status" value="1"/>
</dbReference>
<dbReference type="PANTHER" id="PTHR36842:SF1">
    <property type="entry name" value="PROTEIN TOLB"/>
    <property type="match status" value="1"/>
</dbReference>
<dbReference type="SUPFAM" id="SSF82171">
    <property type="entry name" value="DPP6 N-terminal domain-like"/>
    <property type="match status" value="1"/>
</dbReference>
<comment type="caution">
    <text evidence="1">The sequence shown here is derived from an EMBL/GenBank/DDBJ whole genome shotgun (WGS) entry which is preliminary data.</text>
</comment>
<keyword evidence="2" id="KW-1185">Reference proteome</keyword>
<evidence type="ECO:0000313" key="2">
    <source>
        <dbReference type="Proteomes" id="UP000614811"/>
    </source>
</evidence>
<dbReference type="Proteomes" id="UP000614811">
    <property type="component" value="Unassembled WGS sequence"/>
</dbReference>
<proteinExistence type="predicted"/>
<protein>
    <recommendedName>
        <fullName evidence="3">WD40 repeat domain-containing protein</fullName>
    </recommendedName>
</protein>
<accession>A0A918VSY1</accession>
<dbReference type="EMBL" id="BMXA01000008">
    <property type="protein sequence ID" value="GHA19821.1"/>
    <property type="molecule type" value="Genomic_DNA"/>
</dbReference>